<evidence type="ECO:0000313" key="3">
    <source>
        <dbReference type="Proteomes" id="UP001501710"/>
    </source>
</evidence>
<protein>
    <recommendedName>
        <fullName evidence="4">Secreted protein</fullName>
    </recommendedName>
</protein>
<evidence type="ECO:0008006" key="4">
    <source>
        <dbReference type="Google" id="ProtNLM"/>
    </source>
</evidence>
<dbReference type="Proteomes" id="UP001501710">
    <property type="component" value="Unassembled WGS sequence"/>
</dbReference>
<organism evidence="2 3">
    <name type="scientific">Actinomadura meridiana</name>
    <dbReference type="NCBI Taxonomy" id="559626"/>
    <lineage>
        <taxon>Bacteria</taxon>
        <taxon>Bacillati</taxon>
        <taxon>Actinomycetota</taxon>
        <taxon>Actinomycetes</taxon>
        <taxon>Streptosporangiales</taxon>
        <taxon>Thermomonosporaceae</taxon>
        <taxon>Actinomadura</taxon>
    </lineage>
</organism>
<keyword evidence="1" id="KW-0732">Signal</keyword>
<proteinExistence type="predicted"/>
<dbReference type="RefSeq" id="WP_344900382.1">
    <property type="nucleotide sequence ID" value="NZ_BAABAS010000016.1"/>
</dbReference>
<gene>
    <name evidence="2" type="ORF">GCM10022254_48340</name>
</gene>
<reference evidence="3" key="1">
    <citation type="journal article" date="2019" name="Int. J. Syst. Evol. Microbiol.">
        <title>The Global Catalogue of Microorganisms (GCM) 10K type strain sequencing project: providing services to taxonomists for standard genome sequencing and annotation.</title>
        <authorList>
            <consortium name="The Broad Institute Genomics Platform"/>
            <consortium name="The Broad Institute Genome Sequencing Center for Infectious Disease"/>
            <person name="Wu L."/>
            <person name="Ma J."/>
        </authorList>
    </citation>
    <scope>NUCLEOTIDE SEQUENCE [LARGE SCALE GENOMIC DNA]</scope>
    <source>
        <strain evidence="3">JCM 17440</strain>
    </source>
</reference>
<comment type="caution">
    <text evidence="2">The sequence shown here is derived from an EMBL/GenBank/DDBJ whole genome shotgun (WGS) entry which is preliminary data.</text>
</comment>
<feature type="chain" id="PRO_5046377492" description="Secreted protein" evidence="1">
    <location>
        <begin position="28"/>
        <end position="66"/>
    </location>
</feature>
<dbReference type="EMBL" id="BAABAS010000016">
    <property type="protein sequence ID" value="GAA4237120.1"/>
    <property type="molecule type" value="Genomic_DNA"/>
</dbReference>
<evidence type="ECO:0000256" key="1">
    <source>
        <dbReference type="SAM" id="SignalP"/>
    </source>
</evidence>
<name>A0ABP8CBK0_9ACTN</name>
<sequence length="66" mass="6774">MRKTLTFAVSAASLIIGMMLAATPAQADPTPPKDANSLISTMTLGQCQNVGEVIGIPLNLTSGQIC</sequence>
<accession>A0ABP8CBK0</accession>
<evidence type="ECO:0000313" key="2">
    <source>
        <dbReference type="EMBL" id="GAA4237120.1"/>
    </source>
</evidence>
<feature type="signal peptide" evidence="1">
    <location>
        <begin position="1"/>
        <end position="27"/>
    </location>
</feature>
<keyword evidence="3" id="KW-1185">Reference proteome</keyword>